<keyword evidence="2" id="KW-1185">Reference proteome</keyword>
<evidence type="ECO:0000313" key="1">
    <source>
        <dbReference type="EMBL" id="KAI3691288.1"/>
    </source>
</evidence>
<sequence>MDKSEKELNRQGQNAGGGSSHTAGAVTEYLCDHVRVDASKYGIDIHRSSLMMKYDKDPDKYLVEFTYDAHLLAVTGEYDDFPKKLRDKITMHVERGVGQKFIQEEGTGVYLPSSRFGITEALCLTIQTHSERLKDGSMHRVSQSTHAVFQIDAVGEFQVTVLPQVVWVNGERYFHVNDLGEGCPICLRNDKIAMRNAGIENQNYNVIQVDADKIKGTFHMCNMMIALSICII</sequence>
<organism evidence="1 2">
    <name type="scientific">Cichorium intybus</name>
    <name type="common">Chicory</name>
    <dbReference type="NCBI Taxonomy" id="13427"/>
    <lineage>
        <taxon>Eukaryota</taxon>
        <taxon>Viridiplantae</taxon>
        <taxon>Streptophyta</taxon>
        <taxon>Embryophyta</taxon>
        <taxon>Tracheophyta</taxon>
        <taxon>Spermatophyta</taxon>
        <taxon>Magnoliopsida</taxon>
        <taxon>eudicotyledons</taxon>
        <taxon>Gunneridae</taxon>
        <taxon>Pentapetalae</taxon>
        <taxon>asterids</taxon>
        <taxon>campanulids</taxon>
        <taxon>Asterales</taxon>
        <taxon>Asteraceae</taxon>
        <taxon>Cichorioideae</taxon>
        <taxon>Cichorieae</taxon>
        <taxon>Cichoriinae</taxon>
        <taxon>Cichorium</taxon>
    </lineage>
</organism>
<name>A0ACB8Z0Y0_CICIN</name>
<proteinExistence type="predicted"/>
<dbReference type="Proteomes" id="UP001055811">
    <property type="component" value="Linkage Group LG09"/>
</dbReference>
<reference evidence="1 2" key="2">
    <citation type="journal article" date="2022" name="Mol. Ecol. Resour.">
        <title>The genomes of chicory, endive, great burdock and yacon provide insights into Asteraceae paleo-polyploidization history and plant inulin production.</title>
        <authorList>
            <person name="Fan W."/>
            <person name="Wang S."/>
            <person name="Wang H."/>
            <person name="Wang A."/>
            <person name="Jiang F."/>
            <person name="Liu H."/>
            <person name="Zhao H."/>
            <person name="Xu D."/>
            <person name="Zhang Y."/>
        </authorList>
    </citation>
    <scope>NUCLEOTIDE SEQUENCE [LARGE SCALE GENOMIC DNA]</scope>
    <source>
        <strain evidence="2">cv. Punajuju</strain>
        <tissue evidence="1">Leaves</tissue>
    </source>
</reference>
<reference evidence="2" key="1">
    <citation type="journal article" date="2022" name="Mol. Ecol. Resour.">
        <title>The genomes of chicory, endive, great burdock and yacon provide insights into Asteraceae palaeo-polyploidization history and plant inulin production.</title>
        <authorList>
            <person name="Fan W."/>
            <person name="Wang S."/>
            <person name="Wang H."/>
            <person name="Wang A."/>
            <person name="Jiang F."/>
            <person name="Liu H."/>
            <person name="Zhao H."/>
            <person name="Xu D."/>
            <person name="Zhang Y."/>
        </authorList>
    </citation>
    <scope>NUCLEOTIDE SEQUENCE [LARGE SCALE GENOMIC DNA]</scope>
    <source>
        <strain evidence="2">cv. Punajuju</strain>
    </source>
</reference>
<accession>A0ACB8Z0Y0</accession>
<protein>
    <submittedName>
        <fullName evidence="1">Uncharacterized protein</fullName>
    </submittedName>
</protein>
<comment type="caution">
    <text evidence="1">The sequence shown here is derived from an EMBL/GenBank/DDBJ whole genome shotgun (WGS) entry which is preliminary data.</text>
</comment>
<evidence type="ECO:0000313" key="2">
    <source>
        <dbReference type="Proteomes" id="UP001055811"/>
    </source>
</evidence>
<dbReference type="EMBL" id="CM042017">
    <property type="protein sequence ID" value="KAI3691288.1"/>
    <property type="molecule type" value="Genomic_DNA"/>
</dbReference>
<gene>
    <name evidence="1" type="ORF">L2E82_49575</name>
</gene>